<dbReference type="Gene3D" id="1.10.357.10">
    <property type="entry name" value="Tetracycline Repressor, domain 2"/>
    <property type="match status" value="1"/>
</dbReference>
<reference evidence="4 5" key="1">
    <citation type="submission" date="2023-03" db="EMBL/GenBank/DDBJ databases">
        <title>Novosphingobium cyanobacteriorum sp. nov., isolated from a eutrophic reservoir during the Microcystis bloom period.</title>
        <authorList>
            <person name="Kang M."/>
            <person name="Le V."/>
            <person name="Ko S.-R."/>
            <person name="Lee S.-A."/>
            <person name="Ahn C.-Y."/>
        </authorList>
    </citation>
    <scope>NUCLEOTIDE SEQUENCE [LARGE SCALE GENOMIC DNA]</scope>
    <source>
        <strain evidence="4 5">HBC54</strain>
    </source>
</reference>
<gene>
    <name evidence="4" type="ORF">POM99_11470</name>
</gene>
<dbReference type="Proteomes" id="UP001222770">
    <property type="component" value="Unassembled WGS sequence"/>
</dbReference>
<feature type="DNA-binding region" description="H-T-H motif" evidence="2">
    <location>
        <begin position="52"/>
        <end position="71"/>
    </location>
</feature>
<dbReference type="PRINTS" id="PR00455">
    <property type="entry name" value="HTHTETR"/>
</dbReference>
<proteinExistence type="predicted"/>
<evidence type="ECO:0000313" key="5">
    <source>
        <dbReference type="Proteomes" id="UP001222770"/>
    </source>
</evidence>
<dbReference type="PANTHER" id="PTHR30055:SF226">
    <property type="entry name" value="HTH-TYPE TRANSCRIPTIONAL REGULATOR PKSA"/>
    <property type="match status" value="1"/>
</dbReference>
<dbReference type="EMBL" id="JAROCY010000010">
    <property type="protein sequence ID" value="MDF8333823.1"/>
    <property type="molecule type" value="Genomic_DNA"/>
</dbReference>
<name>A0ABT6CIR8_9SPHN</name>
<sequence>MSDPADTPQDMAILSVETVSRMPQQGRSKASLERMLAAARELMIERGNEDFTLQEVSKRGNVSIGSIYLRFESKDNLVRAVLGQGLALLAEAEDMMLGVLSAECTTLADFVPRYVEAYAEVLRSNAPLLRLSMLRAANDPQVAEPGKQTAAFSLDRTIATMLRYAPEFGGSDHELRASSAYHIIFATLARQLSLGSTGESVTNYDWGQLKRELGRMCLAYLTAP</sequence>
<evidence type="ECO:0000256" key="1">
    <source>
        <dbReference type="ARBA" id="ARBA00023125"/>
    </source>
</evidence>
<keyword evidence="1 2" id="KW-0238">DNA-binding</keyword>
<dbReference type="InterPro" id="IPR050109">
    <property type="entry name" value="HTH-type_TetR-like_transc_reg"/>
</dbReference>
<dbReference type="PROSITE" id="PS50977">
    <property type="entry name" value="HTH_TETR_2"/>
    <property type="match status" value="1"/>
</dbReference>
<organism evidence="4 5">
    <name type="scientific">Novosphingobium cyanobacteriorum</name>
    <dbReference type="NCBI Taxonomy" id="3024215"/>
    <lineage>
        <taxon>Bacteria</taxon>
        <taxon>Pseudomonadati</taxon>
        <taxon>Pseudomonadota</taxon>
        <taxon>Alphaproteobacteria</taxon>
        <taxon>Sphingomonadales</taxon>
        <taxon>Sphingomonadaceae</taxon>
        <taxon>Novosphingobium</taxon>
    </lineage>
</organism>
<dbReference type="InterPro" id="IPR001647">
    <property type="entry name" value="HTH_TetR"/>
</dbReference>
<dbReference type="SUPFAM" id="SSF46689">
    <property type="entry name" value="Homeodomain-like"/>
    <property type="match status" value="1"/>
</dbReference>
<dbReference type="Pfam" id="PF00440">
    <property type="entry name" value="TetR_N"/>
    <property type="match status" value="1"/>
</dbReference>
<keyword evidence="5" id="KW-1185">Reference proteome</keyword>
<evidence type="ECO:0000256" key="2">
    <source>
        <dbReference type="PROSITE-ProRule" id="PRU00335"/>
    </source>
</evidence>
<dbReference type="PANTHER" id="PTHR30055">
    <property type="entry name" value="HTH-TYPE TRANSCRIPTIONAL REGULATOR RUTR"/>
    <property type="match status" value="1"/>
</dbReference>
<accession>A0ABT6CIR8</accession>
<evidence type="ECO:0000259" key="3">
    <source>
        <dbReference type="PROSITE" id="PS50977"/>
    </source>
</evidence>
<dbReference type="RefSeq" id="WP_277277891.1">
    <property type="nucleotide sequence ID" value="NZ_JAROCY010000010.1"/>
</dbReference>
<protein>
    <submittedName>
        <fullName evidence="4">Helix-turn-helix domain containing protein</fullName>
    </submittedName>
</protein>
<feature type="domain" description="HTH tetR-type" evidence="3">
    <location>
        <begin position="29"/>
        <end position="89"/>
    </location>
</feature>
<dbReference type="InterPro" id="IPR009057">
    <property type="entry name" value="Homeodomain-like_sf"/>
</dbReference>
<evidence type="ECO:0000313" key="4">
    <source>
        <dbReference type="EMBL" id="MDF8333823.1"/>
    </source>
</evidence>
<comment type="caution">
    <text evidence="4">The sequence shown here is derived from an EMBL/GenBank/DDBJ whole genome shotgun (WGS) entry which is preliminary data.</text>
</comment>